<dbReference type="SUPFAM" id="SSF53850">
    <property type="entry name" value="Periplasmic binding protein-like II"/>
    <property type="match status" value="1"/>
</dbReference>
<reference evidence="2" key="1">
    <citation type="submission" date="2016-02" db="EMBL/GenBank/DDBJ databases">
        <authorList>
            <person name="Schultz-Johansen M."/>
            <person name="Glaring M.A."/>
            <person name="Bech P.K."/>
            <person name="Stougaard P."/>
        </authorList>
    </citation>
    <scope>NUCLEOTIDE SEQUENCE [LARGE SCALE GENOMIC DNA]</scope>
    <source>
        <strain evidence="2">S66</strain>
    </source>
</reference>
<sequence>MYQTNWADSQPIVVYVLGSQNTTHQFFSREVLGLFPYQLERIWNKLVYSGLGEAPIKVKTEQEMLEKIRQQPGSIGYVMSENVSTDINIIHLAME</sequence>
<name>A0A136A5K1_9ALTE</name>
<dbReference type="EMBL" id="LSNE01000003">
    <property type="protein sequence ID" value="KXI30518.1"/>
    <property type="molecule type" value="Genomic_DNA"/>
</dbReference>
<protein>
    <submittedName>
        <fullName evidence="1">Uncharacterized protein</fullName>
    </submittedName>
</protein>
<organism evidence="1 2">
    <name type="scientific">Paraglaciecola hydrolytica</name>
    <dbReference type="NCBI Taxonomy" id="1799789"/>
    <lineage>
        <taxon>Bacteria</taxon>
        <taxon>Pseudomonadati</taxon>
        <taxon>Pseudomonadota</taxon>
        <taxon>Gammaproteobacteria</taxon>
        <taxon>Alteromonadales</taxon>
        <taxon>Alteromonadaceae</taxon>
        <taxon>Paraglaciecola</taxon>
    </lineage>
</organism>
<evidence type="ECO:0000313" key="2">
    <source>
        <dbReference type="Proteomes" id="UP000070299"/>
    </source>
</evidence>
<dbReference type="AlphaFoldDB" id="A0A136A5K1"/>
<dbReference type="OrthoDB" id="5368544at2"/>
<dbReference type="Proteomes" id="UP000070299">
    <property type="component" value="Unassembled WGS sequence"/>
</dbReference>
<evidence type="ECO:0000313" key="1">
    <source>
        <dbReference type="EMBL" id="KXI30518.1"/>
    </source>
</evidence>
<keyword evidence="2" id="KW-1185">Reference proteome</keyword>
<accession>A0A136A5K1</accession>
<proteinExistence type="predicted"/>
<gene>
    <name evidence="1" type="ORF">AX660_07130</name>
</gene>
<dbReference type="Gene3D" id="3.40.190.10">
    <property type="entry name" value="Periplasmic binding protein-like II"/>
    <property type="match status" value="1"/>
</dbReference>
<comment type="caution">
    <text evidence="1">The sequence shown here is derived from an EMBL/GenBank/DDBJ whole genome shotgun (WGS) entry which is preliminary data.</text>
</comment>
<dbReference type="STRING" id="1799789.AX660_07130"/>